<comment type="caution">
    <text evidence="3">The sequence shown here is derived from an EMBL/GenBank/DDBJ whole genome shotgun (WGS) entry which is preliminary data.</text>
</comment>
<accession>A0A926Q2E6</accession>
<dbReference type="InterPro" id="IPR014729">
    <property type="entry name" value="Rossmann-like_a/b/a_fold"/>
</dbReference>
<dbReference type="AlphaFoldDB" id="A0A926Q2E6"/>
<evidence type="ECO:0000313" key="3">
    <source>
        <dbReference type="EMBL" id="MBC9795774.1"/>
    </source>
</evidence>
<dbReference type="PANTHER" id="PTHR46268:SF6">
    <property type="entry name" value="UNIVERSAL STRESS PROTEIN UP12"/>
    <property type="match status" value="1"/>
</dbReference>
<dbReference type="RefSeq" id="WP_187964923.1">
    <property type="nucleotide sequence ID" value="NZ_JACVDC010000015.1"/>
</dbReference>
<dbReference type="EMBL" id="JACVDC010000015">
    <property type="protein sequence ID" value="MBC9795774.1"/>
    <property type="molecule type" value="Genomic_DNA"/>
</dbReference>
<dbReference type="CDD" id="cd00293">
    <property type="entry name" value="USP-like"/>
    <property type="match status" value="1"/>
</dbReference>
<sequence length="278" mass="31339">MKNIILPTDFSANAKNAANYAMALFREEKCKFIVLNAFGTDSATNSMLLQAAHPAYEAARANSQNSLKEFVEGLSSSNTGEYHSFETVSKYNYLARAVNELIKAHDIYMVVMGTQGATGAKERWFGSNTVTVMESGFKCPVLVIPESAGIKMPQEIVFTTSLKRPYRIRDIAPLTELAKKHKSIVRILHTQDKEPDKEQQHNKTVLTERLSGVEIFYHTLTNMNTEMAVQCFVESRGDIDMIAMVNRKHSLFNSMIRRPVARSLGYHTRIPLLVMNRL</sequence>
<gene>
    <name evidence="3" type="ORF">IBL28_07345</name>
</gene>
<comment type="similarity">
    <text evidence="1">Belongs to the universal stress protein A family.</text>
</comment>
<name>A0A926Q2E6_9FLAO</name>
<evidence type="ECO:0000256" key="1">
    <source>
        <dbReference type="ARBA" id="ARBA00008791"/>
    </source>
</evidence>
<dbReference type="Pfam" id="PF00582">
    <property type="entry name" value="Usp"/>
    <property type="match status" value="1"/>
</dbReference>
<evidence type="ECO:0000313" key="4">
    <source>
        <dbReference type="Proteomes" id="UP000653730"/>
    </source>
</evidence>
<dbReference type="InterPro" id="IPR006016">
    <property type="entry name" value="UspA"/>
</dbReference>
<organism evidence="3 4">
    <name type="scientific">Sinomicrobium weinanense</name>
    <dbReference type="NCBI Taxonomy" id="2842200"/>
    <lineage>
        <taxon>Bacteria</taxon>
        <taxon>Pseudomonadati</taxon>
        <taxon>Bacteroidota</taxon>
        <taxon>Flavobacteriia</taxon>
        <taxon>Flavobacteriales</taxon>
        <taxon>Flavobacteriaceae</taxon>
        <taxon>Sinomicrobium</taxon>
    </lineage>
</organism>
<keyword evidence="4" id="KW-1185">Reference proteome</keyword>
<feature type="domain" description="UspA" evidence="2">
    <location>
        <begin position="1"/>
        <end position="145"/>
    </location>
</feature>
<dbReference type="SUPFAM" id="SSF52402">
    <property type="entry name" value="Adenine nucleotide alpha hydrolases-like"/>
    <property type="match status" value="2"/>
</dbReference>
<dbReference type="Gene3D" id="3.40.50.620">
    <property type="entry name" value="HUPs"/>
    <property type="match status" value="2"/>
</dbReference>
<protein>
    <submittedName>
        <fullName evidence="3">Universal stress protein</fullName>
    </submittedName>
</protein>
<dbReference type="Proteomes" id="UP000653730">
    <property type="component" value="Unassembled WGS sequence"/>
</dbReference>
<reference evidence="3 4" key="1">
    <citation type="submission" date="2020-09" db="EMBL/GenBank/DDBJ databases">
        <title>Sinomicrobium weinanense sp. nov., a halophilic bacteria isolated from saline-alkali soil.</title>
        <authorList>
            <person name="Wu P."/>
            <person name="Ren H."/>
            <person name="Mei Y."/>
            <person name="Liang Y."/>
            <person name="Chen Z."/>
        </authorList>
    </citation>
    <scope>NUCLEOTIDE SEQUENCE [LARGE SCALE GENOMIC DNA]</scope>
    <source>
        <strain evidence="3 4">FJxs</strain>
    </source>
</reference>
<evidence type="ECO:0000259" key="2">
    <source>
        <dbReference type="Pfam" id="PF00582"/>
    </source>
</evidence>
<dbReference type="PANTHER" id="PTHR46268">
    <property type="entry name" value="STRESS RESPONSE PROTEIN NHAX"/>
    <property type="match status" value="1"/>
</dbReference>
<proteinExistence type="inferred from homology"/>